<reference evidence="1" key="1">
    <citation type="submission" date="2020-05" db="EMBL/GenBank/DDBJ databases">
        <title>WGS assembly of Panicum virgatum.</title>
        <authorList>
            <person name="Lovell J.T."/>
            <person name="Jenkins J."/>
            <person name="Shu S."/>
            <person name="Juenger T.E."/>
            <person name="Schmutz J."/>
        </authorList>
    </citation>
    <scope>NUCLEOTIDE SEQUENCE</scope>
    <source>
        <strain evidence="1">AP13</strain>
    </source>
</reference>
<gene>
    <name evidence="1" type="ORF">PVAP13_5NG316944</name>
</gene>
<name>A0A8T0RYY7_PANVG</name>
<evidence type="ECO:0000313" key="1">
    <source>
        <dbReference type="EMBL" id="KAG2589998.1"/>
    </source>
</evidence>
<keyword evidence="2" id="KW-1185">Reference proteome</keyword>
<evidence type="ECO:0008006" key="3">
    <source>
        <dbReference type="Google" id="ProtNLM"/>
    </source>
</evidence>
<evidence type="ECO:0000313" key="2">
    <source>
        <dbReference type="Proteomes" id="UP000823388"/>
    </source>
</evidence>
<protein>
    <recommendedName>
        <fullName evidence="3">Reverse transcriptase zinc-binding domain-containing protein</fullName>
    </recommendedName>
</protein>
<accession>A0A8T0RYY7</accession>
<dbReference type="AlphaFoldDB" id="A0A8T0RYY7"/>
<dbReference type="EMBL" id="CM029046">
    <property type="protein sequence ID" value="KAG2589998.1"/>
    <property type="molecule type" value="Genomic_DNA"/>
</dbReference>
<feature type="non-terminal residue" evidence="1">
    <location>
        <position position="1"/>
    </location>
</feature>
<feature type="non-terminal residue" evidence="1">
    <location>
        <position position="109"/>
    </location>
</feature>
<sequence>LEETALHLFYTCTFSRACWEKIGVLWNFNFPFYNIMKDARQNSNNFFTKTFIIAAWEIGKQRYNFIFEGRRPSLRAWTSQFVEEAILLAQRLKDSSKQVFLDWINSVYL</sequence>
<organism evidence="1 2">
    <name type="scientific">Panicum virgatum</name>
    <name type="common">Blackwell switchgrass</name>
    <dbReference type="NCBI Taxonomy" id="38727"/>
    <lineage>
        <taxon>Eukaryota</taxon>
        <taxon>Viridiplantae</taxon>
        <taxon>Streptophyta</taxon>
        <taxon>Embryophyta</taxon>
        <taxon>Tracheophyta</taxon>
        <taxon>Spermatophyta</taxon>
        <taxon>Magnoliopsida</taxon>
        <taxon>Liliopsida</taxon>
        <taxon>Poales</taxon>
        <taxon>Poaceae</taxon>
        <taxon>PACMAD clade</taxon>
        <taxon>Panicoideae</taxon>
        <taxon>Panicodae</taxon>
        <taxon>Paniceae</taxon>
        <taxon>Panicinae</taxon>
        <taxon>Panicum</taxon>
        <taxon>Panicum sect. Hiantes</taxon>
    </lineage>
</organism>
<dbReference type="Proteomes" id="UP000823388">
    <property type="component" value="Chromosome 5N"/>
</dbReference>
<comment type="caution">
    <text evidence="1">The sequence shown here is derived from an EMBL/GenBank/DDBJ whole genome shotgun (WGS) entry which is preliminary data.</text>
</comment>
<proteinExistence type="predicted"/>